<evidence type="ECO:0000256" key="6">
    <source>
        <dbReference type="ARBA" id="ARBA00022968"/>
    </source>
</evidence>
<dbReference type="PANTHER" id="PTHR46012">
    <property type="entry name" value="IP22168P"/>
    <property type="match status" value="1"/>
</dbReference>
<evidence type="ECO:0000256" key="1">
    <source>
        <dbReference type="ARBA" id="ARBA00004606"/>
    </source>
</evidence>
<evidence type="ECO:0000256" key="4">
    <source>
        <dbReference type="ARBA" id="ARBA00022679"/>
    </source>
</evidence>
<accession>A0A1J1J6F7</accession>
<feature type="transmembrane region" description="Helical" evidence="14">
    <location>
        <begin position="7"/>
        <end position="25"/>
    </location>
</feature>
<keyword evidence="13" id="KW-0175">Coiled coil</keyword>
<keyword evidence="6" id="KW-0735">Signal-anchor</keyword>
<comment type="similarity">
    <text evidence="2">Belongs to the glycosyltransferase 8 family.</text>
</comment>
<dbReference type="Pfam" id="PF01501">
    <property type="entry name" value="Glyco_transf_8"/>
    <property type="match status" value="1"/>
</dbReference>
<dbReference type="GO" id="GO:0016020">
    <property type="term" value="C:membrane"/>
    <property type="evidence" value="ECO:0007669"/>
    <property type="project" value="UniProtKB-SubCell"/>
</dbReference>
<evidence type="ECO:0000256" key="8">
    <source>
        <dbReference type="ARBA" id="ARBA00023136"/>
    </source>
</evidence>
<sequence length="359" mass="42626">MRWYIKYLILSLIFVIIYVSIYQYYDKYFDVKKSKTSNSSELIISVVVCGISRIEEVLAIIKSALIFSTPKDRIKFIIVTENDLLELLQEKLETYQNQRHFLFDLREIKFPGEDQELWRKLFKPCASQRLFLPSVLSDVDATILYLDSDTLFLSPPQEIFDYLRHFNSSQIAAMTPESEHKNVAWYPRFSSHPFYGECGVNSGVMLMDLTKMRSLKWEQEMLRLYEKYRLNLVFGDQDLINIYFSQHPEQLFILPCAFNYRPDHCMYVSMCPVEDGIKLLHGNRGYFHKTENQPIFNQLYESIQKHQFHSNPCRIIKEVEYQIQGTNSSKCSKLSDKFLQTPKRILKRNCETDDYRFDQ</sequence>
<evidence type="ECO:0000256" key="13">
    <source>
        <dbReference type="SAM" id="Coils"/>
    </source>
</evidence>
<evidence type="ECO:0000256" key="7">
    <source>
        <dbReference type="ARBA" id="ARBA00022989"/>
    </source>
</evidence>
<reference evidence="15 16" key="1">
    <citation type="submission" date="2015-04" db="EMBL/GenBank/DDBJ databases">
        <authorList>
            <person name="Syromyatnikov M.Y."/>
            <person name="Popov V.N."/>
        </authorList>
    </citation>
    <scope>NUCLEOTIDE SEQUENCE [LARGE SCALE GENOMIC DNA]</scope>
</reference>
<evidence type="ECO:0000256" key="3">
    <source>
        <dbReference type="ARBA" id="ARBA00022676"/>
    </source>
</evidence>
<proteinExistence type="inferred from homology"/>
<keyword evidence="9" id="KW-0325">Glycoprotein</keyword>
<comment type="catalytic activity">
    <reaction evidence="12">
        <text>3-O-(beta-D-glucosyl)-L-seryl-[EGF-like domain protein] + UDP-alpha-D-xylose = 3-O-[alpha-D-xylosyl-(1-&gt;3)-beta-D-glucosyl]-L-seryl-[EGF-like domain protein] + UDP + H(+)</text>
        <dbReference type="Rhea" id="RHEA:56064"/>
        <dbReference type="Rhea" id="RHEA-COMP:14610"/>
        <dbReference type="Rhea" id="RHEA-COMP:14611"/>
        <dbReference type="ChEBI" id="CHEBI:15378"/>
        <dbReference type="ChEBI" id="CHEBI:57632"/>
        <dbReference type="ChEBI" id="CHEBI:58223"/>
        <dbReference type="ChEBI" id="CHEBI:140575"/>
        <dbReference type="ChEBI" id="CHEBI:140576"/>
        <dbReference type="EC" id="2.4.2.42"/>
    </reaction>
</comment>
<keyword evidence="16" id="KW-1185">Reference proteome</keyword>
<dbReference type="AlphaFoldDB" id="A0A1J1J6F7"/>
<dbReference type="InterPro" id="IPR051993">
    <property type="entry name" value="Glycosyltransferase_8"/>
</dbReference>
<evidence type="ECO:0000313" key="15">
    <source>
        <dbReference type="EMBL" id="CRL07554.1"/>
    </source>
</evidence>
<evidence type="ECO:0000256" key="11">
    <source>
        <dbReference type="ARBA" id="ARBA00038854"/>
    </source>
</evidence>
<dbReference type="SUPFAM" id="SSF53448">
    <property type="entry name" value="Nucleotide-diphospho-sugar transferases"/>
    <property type="match status" value="1"/>
</dbReference>
<comment type="subcellular location">
    <subcellularLocation>
        <location evidence="1">Membrane</location>
        <topology evidence="1">Single-pass type II membrane protein</topology>
    </subcellularLocation>
</comment>
<comment type="function">
    <text evidence="10">Glycosyltransferase which elongates the O-linked glucose attached to EGF-like repeats in the extracellular domain of Notch proteins by catalyzing the addition of xylose.</text>
</comment>
<keyword evidence="5 14" id="KW-0812">Transmembrane</keyword>
<dbReference type="Proteomes" id="UP000183832">
    <property type="component" value="Unassembled WGS sequence"/>
</dbReference>
<keyword evidence="4" id="KW-0808">Transferase</keyword>
<evidence type="ECO:0000256" key="14">
    <source>
        <dbReference type="SAM" id="Phobius"/>
    </source>
</evidence>
<evidence type="ECO:0000256" key="2">
    <source>
        <dbReference type="ARBA" id="ARBA00006351"/>
    </source>
</evidence>
<feature type="coiled-coil region" evidence="13">
    <location>
        <begin position="78"/>
        <end position="105"/>
    </location>
</feature>
<name>A0A1J1J6F7_9DIPT</name>
<evidence type="ECO:0000313" key="16">
    <source>
        <dbReference type="Proteomes" id="UP000183832"/>
    </source>
</evidence>
<evidence type="ECO:0000256" key="9">
    <source>
        <dbReference type="ARBA" id="ARBA00023180"/>
    </source>
</evidence>
<dbReference type="InterPro" id="IPR002495">
    <property type="entry name" value="Glyco_trans_8"/>
</dbReference>
<dbReference type="OrthoDB" id="6238971at2759"/>
<keyword evidence="7 14" id="KW-1133">Transmembrane helix</keyword>
<dbReference type="InterPro" id="IPR029044">
    <property type="entry name" value="Nucleotide-diphossugar_trans"/>
</dbReference>
<dbReference type="STRING" id="568069.A0A1J1J6F7"/>
<keyword evidence="8 14" id="KW-0472">Membrane</keyword>
<dbReference type="PANTHER" id="PTHR46012:SF2">
    <property type="entry name" value="IP22168P"/>
    <property type="match status" value="1"/>
</dbReference>
<keyword evidence="3" id="KW-0328">Glycosyltransferase</keyword>
<dbReference type="EMBL" id="CVRI01000072">
    <property type="protein sequence ID" value="CRL07554.1"/>
    <property type="molecule type" value="Genomic_DNA"/>
</dbReference>
<dbReference type="Gene3D" id="3.90.550.10">
    <property type="entry name" value="Spore Coat Polysaccharide Biosynthesis Protein SpsA, Chain A"/>
    <property type="match status" value="1"/>
</dbReference>
<evidence type="ECO:0000256" key="12">
    <source>
        <dbReference type="ARBA" id="ARBA00049181"/>
    </source>
</evidence>
<organism evidence="15 16">
    <name type="scientific">Clunio marinus</name>
    <dbReference type="NCBI Taxonomy" id="568069"/>
    <lineage>
        <taxon>Eukaryota</taxon>
        <taxon>Metazoa</taxon>
        <taxon>Ecdysozoa</taxon>
        <taxon>Arthropoda</taxon>
        <taxon>Hexapoda</taxon>
        <taxon>Insecta</taxon>
        <taxon>Pterygota</taxon>
        <taxon>Neoptera</taxon>
        <taxon>Endopterygota</taxon>
        <taxon>Diptera</taxon>
        <taxon>Nematocera</taxon>
        <taxon>Chironomoidea</taxon>
        <taxon>Chironomidae</taxon>
        <taxon>Clunio</taxon>
    </lineage>
</organism>
<protein>
    <recommendedName>
        <fullName evidence="11">UDP-D-xylose:beta-D-glucoside alpha-1,3-D-xylosyltransferase</fullName>
        <ecNumber evidence="11">2.4.2.42</ecNumber>
    </recommendedName>
</protein>
<evidence type="ECO:0000256" key="10">
    <source>
        <dbReference type="ARBA" id="ARBA00037301"/>
    </source>
</evidence>
<evidence type="ECO:0000256" key="5">
    <source>
        <dbReference type="ARBA" id="ARBA00022692"/>
    </source>
</evidence>
<dbReference type="EC" id="2.4.2.42" evidence="11"/>
<gene>
    <name evidence="15" type="ORF">CLUMA_CG020519</name>
</gene>
<dbReference type="GO" id="GO:0016266">
    <property type="term" value="P:protein O-linked glycosylation via N-acetyl-galactosamine"/>
    <property type="evidence" value="ECO:0007669"/>
    <property type="project" value="TreeGrafter"/>
</dbReference>
<dbReference type="GO" id="GO:0140563">
    <property type="term" value="F:UDP-D-xylose:beta-D-glucoside alpha-1,3-D-xylosyltransferase activity"/>
    <property type="evidence" value="ECO:0007669"/>
    <property type="project" value="UniProtKB-EC"/>
</dbReference>